<gene>
    <name evidence="1" type="ORF">E2986_13193</name>
</gene>
<organism evidence="1 2">
    <name type="scientific">Frieseomelitta varia</name>
    <dbReference type="NCBI Taxonomy" id="561572"/>
    <lineage>
        <taxon>Eukaryota</taxon>
        <taxon>Metazoa</taxon>
        <taxon>Ecdysozoa</taxon>
        <taxon>Arthropoda</taxon>
        <taxon>Hexapoda</taxon>
        <taxon>Insecta</taxon>
        <taxon>Pterygota</taxon>
        <taxon>Neoptera</taxon>
        <taxon>Endopterygota</taxon>
        <taxon>Hymenoptera</taxon>
        <taxon>Apocrita</taxon>
        <taxon>Aculeata</taxon>
        <taxon>Apoidea</taxon>
        <taxon>Anthophila</taxon>
        <taxon>Apidae</taxon>
        <taxon>Frieseomelitta</taxon>
    </lineage>
</organism>
<dbReference type="AlphaFoldDB" id="A0A833RC42"/>
<dbReference type="EMBL" id="WNWW01000338">
    <property type="protein sequence ID" value="KAF3426169.1"/>
    <property type="molecule type" value="Genomic_DNA"/>
</dbReference>
<sequence length="77" mass="8473">MKLEGNCSHEDSTNEILLQPQKGSGARLQLVPAQPKTITHLPKRPPVDLAFTNLSYRVREGGKNKSSSQSLAETIMQ</sequence>
<keyword evidence="2" id="KW-1185">Reference proteome</keyword>
<comment type="caution">
    <text evidence="1">The sequence shown here is derived from an EMBL/GenBank/DDBJ whole genome shotgun (WGS) entry which is preliminary data.</text>
</comment>
<evidence type="ECO:0000313" key="2">
    <source>
        <dbReference type="Proteomes" id="UP000655588"/>
    </source>
</evidence>
<evidence type="ECO:0000313" key="1">
    <source>
        <dbReference type="EMBL" id="KAF3426169.1"/>
    </source>
</evidence>
<name>A0A833RC42_9HYME</name>
<dbReference type="Proteomes" id="UP000655588">
    <property type="component" value="Unassembled WGS sequence"/>
</dbReference>
<proteinExistence type="predicted"/>
<protein>
    <submittedName>
        <fullName evidence="1">Uncharacterized protein</fullName>
    </submittedName>
</protein>
<accession>A0A833RC42</accession>
<reference evidence="1" key="1">
    <citation type="submission" date="2019-11" db="EMBL/GenBank/DDBJ databases">
        <title>The nuclear and mitochondrial genomes of Frieseomelitta varia - a highly eusocial stingless bee (Meliponini) with a permanently sterile worker caste.</title>
        <authorList>
            <person name="Freitas F.C.P."/>
            <person name="Lourenco A.P."/>
            <person name="Nunes F.M.F."/>
            <person name="Paschoal A.R."/>
            <person name="Abreu F.C.P."/>
            <person name="Barbin F.O."/>
            <person name="Bataglia L."/>
            <person name="Cardoso-Junior C.A.M."/>
            <person name="Cervoni M.S."/>
            <person name="Silva S.R."/>
            <person name="Dalarmi F."/>
            <person name="Del Lama M.A."/>
            <person name="Depintor T.S."/>
            <person name="Ferreira K.M."/>
            <person name="Goria P.S."/>
            <person name="Jaskot M.C."/>
            <person name="Lago D.C."/>
            <person name="Luna-Lucena D."/>
            <person name="Moda L.M."/>
            <person name="Nascimento L."/>
            <person name="Pedrino M."/>
            <person name="Rabico F.O."/>
            <person name="Sanches F.C."/>
            <person name="Santos D.E."/>
            <person name="Santos C.G."/>
            <person name="Vieira J."/>
            <person name="Lopes T.F."/>
            <person name="Barchuk A.R."/>
            <person name="Hartfelder K."/>
            <person name="Simoes Z.L.P."/>
            <person name="Bitondi M.M.G."/>
            <person name="Pinheiro D.G."/>
        </authorList>
    </citation>
    <scope>NUCLEOTIDE SEQUENCE</scope>
    <source>
        <strain evidence="1">USP_RPSP 00005682</strain>
        <tissue evidence="1">Whole individual</tissue>
    </source>
</reference>